<accession>A0ABT0H8T4</accession>
<dbReference type="SUPFAM" id="SSF53448">
    <property type="entry name" value="Nucleotide-diphospho-sugar transferases"/>
    <property type="match status" value="1"/>
</dbReference>
<organism evidence="1 2">
    <name type="scientific">Psychroserpens algicola</name>
    <dbReference type="NCBI Taxonomy" id="1719034"/>
    <lineage>
        <taxon>Bacteria</taxon>
        <taxon>Pseudomonadati</taxon>
        <taxon>Bacteroidota</taxon>
        <taxon>Flavobacteriia</taxon>
        <taxon>Flavobacteriales</taxon>
        <taxon>Flavobacteriaceae</taxon>
        <taxon>Psychroserpens</taxon>
    </lineage>
</organism>
<dbReference type="Proteomes" id="UP001203687">
    <property type="component" value="Unassembled WGS sequence"/>
</dbReference>
<proteinExistence type="predicted"/>
<protein>
    <submittedName>
        <fullName evidence="1">Glycosyltransferase family 2 protein</fullName>
    </submittedName>
</protein>
<comment type="caution">
    <text evidence="1">The sequence shown here is derived from an EMBL/GenBank/DDBJ whole genome shotgun (WGS) entry which is preliminary data.</text>
</comment>
<sequence length="248" mass="29556">MLKYQQIQLTYIVPVYLDQNLDALYHLIKTYESYDLETLKQIHFIFIDDHSPVDVKLPKNCQLNYSLAKISTHIMWNQGGARNLGVHLAKSQKMVLTDLDHTFPESVFQFLIQTKTPNQIFTFKRIRDNEVAMPHYNTFFLSKSTYFKSLGVDEEFCGHYGHEDVFFIEFQKRVGTKLYTYRDQTIFSHEHKNSKQPQHQLHRDSSITKPLFDAKYRILKDKNRDPFDAHSRLFLNFEWHQVEESIKL</sequence>
<dbReference type="RefSeq" id="WP_248412805.1">
    <property type="nucleotide sequence ID" value="NZ_JALPQF010000008.1"/>
</dbReference>
<reference evidence="1" key="1">
    <citation type="submission" date="2022-04" db="EMBL/GenBank/DDBJ databases">
        <authorList>
            <person name="Ren T."/>
        </authorList>
    </citation>
    <scope>NUCLEOTIDE SEQUENCE</scope>
    <source>
        <strain evidence="1">F63249</strain>
    </source>
</reference>
<dbReference type="InterPro" id="IPR029044">
    <property type="entry name" value="Nucleotide-diphossugar_trans"/>
</dbReference>
<gene>
    <name evidence="1" type="ORF">MUY34_09145</name>
</gene>
<evidence type="ECO:0000313" key="2">
    <source>
        <dbReference type="Proteomes" id="UP001203687"/>
    </source>
</evidence>
<dbReference type="Gene3D" id="3.90.550.10">
    <property type="entry name" value="Spore Coat Polysaccharide Biosynthesis Protein SpsA, Chain A"/>
    <property type="match status" value="1"/>
</dbReference>
<dbReference type="CDD" id="cd00761">
    <property type="entry name" value="Glyco_tranf_GTA_type"/>
    <property type="match status" value="1"/>
</dbReference>
<name>A0ABT0H8T4_9FLAO</name>
<dbReference type="EMBL" id="JALPQF010000008">
    <property type="protein sequence ID" value="MCK8480786.1"/>
    <property type="molecule type" value="Genomic_DNA"/>
</dbReference>
<keyword evidence="2" id="KW-1185">Reference proteome</keyword>
<evidence type="ECO:0000313" key="1">
    <source>
        <dbReference type="EMBL" id="MCK8480786.1"/>
    </source>
</evidence>